<protein>
    <submittedName>
        <fullName evidence="2">Uncharacterized protein</fullName>
    </submittedName>
</protein>
<reference evidence="2" key="1">
    <citation type="submission" date="2014-11" db="EMBL/GenBank/DDBJ databases">
        <authorList>
            <person name="Amaro Gonzalez C."/>
        </authorList>
    </citation>
    <scope>NUCLEOTIDE SEQUENCE</scope>
</reference>
<feature type="signal peptide" evidence="1">
    <location>
        <begin position="1"/>
        <end position="19"/>
    </location>
</feature>
<evidence type="ECO:0000313" key="2">
    <source>
        <dbReference type="EMBL" id="JAH95537.1"/>
    </source>
</evidence>
<proteinExistence type="predicted"/>
<keyword evidence="1" id="KW-0732">Signal</keyword>
<name>A0A0E9WYH4_ANGAN</name>
<accession>A0A0E9WYH4</accession>
<evidence type="ECO:0000256" key="1">
    <source>
        <dbReference type="SAM" id="SignalP"/>
    </source>
</evidence>
<sequence>MAIGFLPNLFSLFPLMCWKFPLRIRNTGDTVRCYSEVLTAGTFETTGSVGAILSARTDKTLVVIHTTSSVLRRPIARETIAGVRAR</sequence>
<dbReference type="EMBL" id="GBXM01013040">
    <property type="protein sequence ID" value="JAH95537.1"/>
    <property type="molecule type" value="Transcribed_RNA"/>
</dbReference>
<dbReference type="AlphaFoldDB" id="A0A0E9WYH4"/>
<organism evidence="2">
    <name type="scientific">Anguilla anguilla</name>
    <name type="common">European freshwater eel</name>
    <name type="synonym">Muraena anguilla</name>
    <dbReference type="NCBI Taxonomy" id="7936"/>
    <lineage>
        <taxon>Eukaryota</taxon>
        <taxon>Metazoa</taxon>
        <taxon>Chordata</taxon>
        <taxon>Craniata</taxon>
        <taxon>Vertebrata</taxon>
        <taxon>Euteleostomi</taxon>
        <taxon>Actinopterygii</taxon>
        <taxon>Neopterygii</taxon>
        <taxon>Teleostei</taxon>
        <taxon>Anguilliformes</taxon>
        <taxon>Anguillidae</taxon>
        <taxon>Anguilla</taxon>
    </lineage>
</organism>
<feature type="chain" id="PRO_5002434777" evidence="1">
    <location>
        <begin position="20"/>
        <end position="86"/>
    </location>
</feature>
<reference evidence="2" key="2">
    <citation type="journal article" date="2015" name="Fish Shellfish Immunol.">
        <title>Early steps in the European eel (Anguilla anguilla)-Vibrio vulnificus interaction in the gills: Role of the RtxA13 toxin.</title>
        <authorList>
            <person name="Callol A."/>
            <person name="Pajuelo D."/>
            <person name="Ebbesson L."/>
            <person name="Teles M."/>
            <person name="MacKenzie S."/>
            <person name="Amaro C."/>
        </authorList>
    </citation>
    <scope>NUCLEOTIDE SEQUENCE</scope>
</reference>